<dbReference type="EMBL" id="CP036271">
    <property type="protein sequence ID" value="QDT57462.1"/>
    <property type="molecule type" value="Genomic_DNA"/>
</dbReference>
<reference evidence="11 12" key="1">
    <citation type="submission" date="2019-02" db="EMBL/GenBank/DDBJ databases">
        <title>Deep-cultivation of Planctomycetes and their phenomic and genomic characterization uncovers novel biology.</title>
        <authorList>
            <person name="Wiegand S."/>
            <person name="Jogler M."/>
            <person name="Boedeker C."/>
            <person name="Pinto D."/>
            <person name="Vollmers J."/>
            <person name="Rivas-Marin E."/>
            <person name="Kohn T."/>
            <person name="Peeters S.H."/>
            <person name="Heuer A."/>
            <person name="Rast P."/>
            <person name="Oberbeckmann S."/>
            <person name="Bunk B."/>
            <person name="Jeske O."/>
            <person name="Meyerdierks A."/>
            <person name="Storesund J.E."/>
            <person name="Kallscheuer N."/>
            <person name="Luecker S."/>
            <person name="Lage O.M."/>
            <person name="Pohl T."/>
            <person name="Merkel B.J."/>
            <person name="Hornburger P."/>
            <person name="Mueller R.-W."/>
            <person name="Bruemmer F."/>
            <person name="Labrenz M."/>
            <person name="Spormann A.M."/>
            <person name="Op den Camp H."/>
            <person name="Overmann J."/>
            <person name="Amann R."/>
            <person name="Jetten M.S.M."/>
            <person name="Mascher T."/>
            <person name="Medema M.H."/>
            <person name="Devos D.P."/>
            <person name="Kaster A.-K."/>
            <person name="Ovreas L."/>
            <person name="Rohde M."/>
            <person name="Galperin M.Y."/>
            <person name="Jogler C."/>
        </authorList>
    </citation>
    <scope>NUCLEOTIDE SEQUENCE [LARGE SCALE GENOMIC DNA]</scope>
    <source>
        <strain evidence="11 12">Pan44</strain>
    </source>
</reference>
<evidence type="ECO:0000256" key="5">
    <source>
        <dbReference type="ARBA" id="ARBA00022741"/>
    </source>
</evidence>
<dbReference type="InterPro" id="IPR013767">
    <property type="entry name" value="PAS_fold"/>
</dbReference>
<dbReference type="AlphaFoldDB" id="A0A517SMW4"/>
<dbReference type="Proteomes" id="UP000315700">
    <property type="component" value="Chromosome"/>
</dbReference>
<comment type="catalytic activity">
    <reaction evidence="1">
        <text>ATP + protein L-histidine = ADP + protein N-phospho-L-histidine.</text>
        <dbReference type="EC" id="2.7.13.3"/>
    </reaction>
</comment>
<evidence type="ECO:0000256" key="8">
    <source>
        <dbReference type="ARBA" id="ARBA00023012"/>
    </source>
</evidence>
<dbReference type="PROSITE" id="PS50109">
    <property type="entry name" value="HIS_KIN"/>
    <property type="match status" value="1"/>
</dbReference>
<dbReference type="Gene3D" id="3.30.450.20">
    <property type="entry name" value="PAS domain"/>
    <property type="match status" value="1"/>
</dbReference>
<dbReference type="KEGG" id="ccos:Pan44_55310"/>
<evidence type="ECO:0000256" key="6">
    <source>
        <dbReference type="ARBA" id="ARBA00022777"/>
    </source>
</evidence>
<dbReference type="InterPro" id="IPR036097">
    <property type="entry name" value="HisK_dim/P_sf"/>
</dbReference>
<evidence type="ECO:0000256" key="1">
    <source>
        <dbReference type="ARBA" id="ARBA00000085"/>
    </source>
</evidence>
<dbReference type="InterPro" id="IPR004358">
    <property type="entry name" value="Sig_transdc_His_kin-like_C"/>
</dbReference>
<proteinExistence type="predicted"/>
<keyword evidence="8" id="KW-0902">Two-component regulatory system</keyword>
<evidence type="ECO:0000259" key="10">
    <source>
        <dbReference type="PROSITE" id="PS50109"/>
    </source>
</evidence>
<dbReference type="GO" id="GO:0005524">
    <property type="term" value="F:ATP binding"/>
    <property type="evidence" value="ECO:0007669"/>
    <property type="project" value="UniProtKB-KW"/>
</dbReference>
<dbReference type="InterPro" id="IPR011006">
    <property type="entry name" value="CheY-like_superfamily"/>
</dbReference>
<sequence>MSPVEFADPGVRHIELTIERLERSLLGAAVAASDPRAFAEVAAALLFKSLPVEGVGVWITTSAEQDAEPVAFFGNGRDLERCPASLQEAAGRPRPDDTVRGLPEAGVSRASFSVPDIGQVTFLVSIPHEEVWSLFSEGWLEKAIAPAIQILAAHIEARESSAVSSLLVRESVDSLIGLNEAGECTLWSPAAEALFGWPEPDVIHVPLRIVPRSHAATWEQSVNAARASGRPLTVRLTGQRWDGTLVPVEARIVPLLGDIRSLPHVLLVLRDMTLAAETGEWRKLVASASQALHAATGEIPSIGNCLAPLISSGRFRRAALWHMSADGQGWTLHTSEPAAARTAGGLPDNLIAKAVAGKLVDLVGPVEMPVPSQGRVLRRPTGSLVGVPLPDRQSLLVLEQAGYEEPGEAAREALRTIASIVGSALDRERLTRELEQMRERVTQAAKLESLGLLATTVAHDLNNILTVVFGYADLARHSNSPQDSIGEIEKAAEKAAALSRQLLRSGRTTRNETVVFDVATAVAELEPLIRSLTGSKITLKIDAAVRGLCVRMPRTDFDQLVLNLVANARDAMPAGGLLGIRLAAVEPVLRDLERNPRLRSGSCVQLRVIDNGAGMTAEVCSRMFDSFFTTKEAGKGTGVGLATVRQVVDRAAGGISVESRPSVGTAMTVLLPRVMSAVCPRTVDARPEVLPSGTESVLIVEEEPRLRDLLARILELRGYKVRSLAQLPVEPLPELAGAELVIADRSTIEAAPQKCPRKGTDRCAALALVEADCDSAMPATAFAVCRMLPRPFTSHQVAIAVREALDAR</sequence>
<keyword evidence="9" id="KW-0175">Coiled coil</keyword>
<dbReference type="InParanoid" id="A0A517SMW4"/>
<evidence type="ECO:0000313" key="12">
    <source>
        <dbReference type="Proteomes" id="UP000315700"/>
    </source>
</evidence>
<dbReference type="InterPro" id="IPR036890">
    <property type="entry name" value="HATPase_C_sf"/>
</dbReference>
<dbReference type="PANTHER" id="PTHR43065:SF46">
    <property type="entry name" value="C4-DICARBOXYLATE TRANSPORT SENSOR PROTEIN DCTB"/>
    <property type="match status" value="1"/>
</dbReference>
<dbReference type="InterPro" id="IPR003661">
    <property type="entry name" value="HisK_dim/P_dom"/>
</dbReference>
<dbReference type="CDD" id="cd00130">
    <property type="entry name" value="PAS"/>
    <property type="match status" value="1"/>
</dbReference>
<evidence type="ECO:0000256" key="7">
    <source>
        <dbReference type="ARBA" id="ARBA00022840"/>
    </source>
</evidence>
<dbReference type="SUPFAM" id="SSF47384">
    <property type="entry name" value="Homodimeric domain of signal transducing histidine kinase"/>
    <property type="match status" value="1"/>
</dbReference>
<evidence type="ECO:0000256" key="3">
    <source>
        <dbReference type="ARBA" id="ARBA00022553"/>
    </source>
</evidence>
<dbReference type="InterPro" id="IPR035965">
    <property type="entry name" value="PAS-like_dom_sf"/>
</dbReference>
<keyword evidence="5" id="KW-0547">Nucleotide-binding</keyword>
<dbReference type="Pfam" id="PF00989">
    <property type="entry name" value="PAS"/>
    <property type="match status" value="1"/>
</dbReference>
<evidence type="ECO:0000256" key="9">
    <source>
        <dbReference type="SAM" id="Coils"/>
    </source>
</evidence>
<feature type="domain" description="Histidine kinase" evidence="10">
    <location>
        <begin position="456"/>
        <end position="675"/>
    </location>
</feature>
<feature type="coiled-coil region" evidence="9">
    <location>
        <begin position="420"/>
        <end position="447"/>
    </location>
</feature>
<dbReference type="Gene3D" id="3.30.565.10">
    <property type="entry name" value="Histidine kinase-like ATPase, C-terminal domain"/>
    <property type="match status" value="1"/>
</dbReference>
<keyword evidence="4" id="KW-0808">Transferase</keyword>
<evidence type="ECO:0000256" key="4">
    <source>
        <dbReference type="ARBA" id="ARBA00022679"/>
    </source>
</evidence>
<dbReference type="GO" id="GO:0000155">
    <property type="term" value="F:phosphorelay sensor kinase activity"/>
    <property type="evidence" value="ECO:0007669"/>
    <property type="project" value="InterPro"/>
</dbReference>
<name>A0A517SMW4_9PLAN</name>
<organism evidence="11 12">
    <name type="scientific">Caulifigura coniformis</name>
    <dbReference type="NCBI Taxonomy" id="2527983"/>
    <lineage>
        <taxon>Bacteria</taxon>
        <taxon>Pseudomonadati</taxon>
        <taxon>Planctomycetota</taxon>
        <taxon>Planctomycetia</taxon>
        <taxon>Planctomycetales</taxon>
        <taxon>Planctomycetaceae</taxon>
        <taxon>Caulifigura</taxon>
    </lineage>
</organism>
<dbReference type="EC" id="2.7.13.3" evidence="2"/>
<dbReference type="PRINTS" id="PR00344">
    <property type="entry name" value="BCTRLSENSOR"/>
</dbReference>
<dbReference type="SUPFAM" id="SSF55785">
    <property type="entry name" value="PYP-like sensor domain (PAS domain)"/>
    <property type="match status" value="1"/>
</dbReference>
<dbReference type="PANTHER" id="PTHR43065">
    <property type="entry name" value="SENSOR HISTIDINE KINASE"/>
    <property type="match status" value="1"/>
</dbReference>
<evidence type="ECO:0000256" key="2">
    <source>
        <dbReference type="ARBA" id="ARBA00012438"/>
    </source>
</evidence>
<dbReference type="Pfam" id="PF02518">
    <property type="entry name" value="HATPase_c"/>
    <property type="match status" value="1"/>
</dbReference>
<dbReference type="InterPro" id="IPR000014">
    <property type="entry name" value="PAS"/>
</dbReference>
<dbReference type="InterPro" id="IPR003594">
    <property type="entry name" value="HATPase_dom"/>
</dbReference>
<dbReference type="NCBIfam" id="TIGR00229">
    <property type="entry name" value="sensory_box"/>
    <property type="match status" value="1"/>
</dbReference>
<dbReference type="GO" id="GO:0006355">
    <property type="term" value="P:regulation of DNA-templated transcription"/>
    <property type="evidence" value="ECO:0007669"/>
    <property type="project" value="InterPro"/>
</dbReference>
<dbReference type="RefSeq" id="WP_197453702.1">
    <property type="nucleotide sequence ID" value="NZ_CP036271.1"/>
</dbReference>
<evidence type="ECO:0000313" key="11">
    <source>
        <dbReference type="EMBL" id="QDT57462.1"/>
    </source>
</evidence>
<dbReference type="SUPFAM" id="SSF52172">
    <property type="entry name" value="CheY-like"/>
    <property type="match status" value="1"/>
</dbReference>
<keyword evidence="3" id="KW-0597">Phosphoprotein</keyword>
<accession>A0A517SMW4</accession>
<keyword evidence="12" id="KW-1185">Reference proteome</keyword>
<gene>
    <name evidence="11" type="ORF">Pan44_55310</name>
</gene>
<dbReference type="SMART" id="SM00388">
    <property type="entry name" value="HisKA"/>
    <property type="match status" value="1"/>
</dbReference>
<keyword evidence="7" id="KW-0067">ATP-binding</keyword>
<dbReference type="SUPFAM" id="SSF55874">
    <property type="entry name" value="ATPase domain of HSP90 chaperone/DNA topoisomerase II/histidine kinase"/>
    <property type="match status" value="1"/>
</dbReference>
<dbReference type="InterPro" id="IPR005467">
    <property type="entry name" value="His_kinase_dom"/>
</dbReference>
<dbReference type="SMART" id="SM00387">
    <property type="entry name" value="HATPase_c"/>
    <property type="match status" value="1"/>
</dbReference>
<keyword evidence="6" id="KW-0418">Kinase</keyword>
<protein>
    <recommendedName>
        <fullName evidence="2">histidine kinase</fullName>
        <ecNumber evidence="2">2.7.13.3</ecNumber>
    </recommendedName>
</protein>
<dbReference type="Gene3D" id="1.10.287.130">
    <property type="match status" value="1"/>
</dbReference>